<keyword evidence="3" id="KW-1185">Reference proteome</keyword>
<evidence type="ECO:0008006" key="4">
    <source>
        <dbReference type="Google" id="ProtNLM"/>
    </source>
</evidence>
<dbReference type="EMBL" id="BAAATZ010000019">
    <property type="protein sequence ID" value="GAA2731127.1"/>
    <property type="molecule type" value="Genomic_DNA"/>
</dbReference>
<gene>
    <name evidence="2" type="ORF">GCM10010439_45890</name>
</gene>
<comment type="caution">
    <text evidence="2">The sequence shown here is derived from an EMBL/GenBank/DDBJ whole genome shotgun (WGS) entry which is preliminary data.</text>
</comment>
<organism evidence="2 3">
    <name type="scientific">Actinocorallia aurantiaca</name>
    <dbReference type="NCBI Taxonomy" id="46204"/>
    <lineage>
        <taxon>Bacteria</taxon>
        <taxon>Bacillati</taxon>
        <taxon>Actinomycetota</taxon>
        <taxon>Actinomycetes</taxon>
        <taxon>Streptosporangiales</taxon>
        <taxon>Thermomonosporaceae</taxon>
        <taxon>Actinocorallia</taxon>
    </lineage>
</organism>
<keyword evidence="1" id="KW-0732">Signal</keyword>
<proteinExistence type="predicted"/>
<feature type="chain" id="PRO_5046492419" description="Polyisoprenoid-binding protein YceI" evidence="1">
    <location>
        <begin position="29"/>
        <end position="192"/>
    </location>
</feature>
<feature type="signal peptide" evidence="1">
    <location>
        <begin position="1"/>
        <end position="28"/>
    </location>
</feature>
<evidence type="ECO:0000313" key="3">
    <source>
        <dbReference type="Proteomes" id="UP001501842"/>
    </source>
</evidence>
<evidence type="ECO:0000313" key="2">
    <source>
        <dbReference type="EMBL" id="GAA2731127.1"/>
    </source>
</evidence>
<accession>A0ABP6GXZ2</accession>
<evidence type="ECO:0000256" key="1">
    <source>
        <dbReference type="SAM" id="SignalP"/>
    </source>
</evidence>
<reference evidence="3" key="1">
    <citation type="journal article" date="2019" name="Int. J. Syst. Evol. Microbiol.">
        <title>The Global Catalogue of Microorganisms (GCM) 10K type strain sequencing project: providing services to taxonomists for standard genome sequencing and annotation.</title>
        <authorList>
            <consortium name="The Broad Institute Genomics Platform"/>
            <consortium name="The Broad Institute Genome Sequencing Center for Infectious Disease"/>
            <person name="Wu L."/>
            <person name="Ma J."/>
        </authorList>
    </citation>
    <scope>NUCLEOTIDE SEQUENCE [LARGE SCALE GENOMIC DNA]</scope>
    <source>
        <strain evidence="3">JCM 8201</strain>
    </source>
</reference>
<dbReference type="RefSeq" id="WP_344452706.1">
    <property type="nucleotide sequence ID" value="NZ_BAAATZ010000019.1"/>
</dbReference>
<sequence>MSTTPFRLLSAAVLTAGLAFAVPAPASAAGGPCAVGTWKLTKYTMKSHIEEVTAKAKGGEGTRLTITKKSASYDFSRAKKVVTKGVVEGDPYTVTDVFKKKLTFKSSLTGKKKTGSLSLKPKTATGGATISSFLGGQSTGTAKLAKIYRAGLDDRFIPTFGQYTCTSKTLKLVLEADGPRTTIASVHYYKRA</sequence>
<dbReference type="Proteomes" id="UP001501842">
    <property type="component" value="Unassembled WGS sequence"/>
</dbReference>
<name>A0ABP6GXZ2_9ACTN</name>
<protein>
    <recommendedName>
        <fullName evidence="4">Polyisoprenoid-binding protein YceI</fullName>
    </recommendedName>
</protein>